<reference evidence="2" key="1">
    <citation type="journal article" date="2020" name="mSystems">
        <title>Genome- and Community-Level Interaction Insights into Carbon Utilization and Element Cycling Functions of Hydrothermarchaeota in Hydrothermal Sediment.</title>
        <authorList>
            <person name="Zhou Z."/>
            <person name="Liu Y."/>
            <person name="Xu W."/>
            <person name="Pan J."/>
            <person name="Luo Z.H."/>
            <person name="Li M."/>
        </authorList>
    </citation>
    <scope>NUCLEOTIDE SEQUENCE [LARGE SCALE GENOMIC DNA]</scope>
    <source>
        <strain evidence="2">SpSt-767</strain>
    </source>
</reference>
<gene>
    <name evidence="2" type="ORF">ENV52_01640</name>
</gene>
<sequence length="155" mass="17613">MKTRNLTVLAFFVILVLWEGGSVPALGQGRGQGFRPCPFTPYTCPVTAVCQPFEEKGRVARVFTETLAEGMEPGMAMLLDTKDKGQIHLSLGPVWFLERQEFELHPGEEILVKGMSQREKDGKLRVIVFEVFKGDYVLSLRDSQGRPNWEAWRKR</sequence>
<comment type="caution">
    <text evidence="2">The sequence shown here is derived from an EMBL/GenBank/DDBJ whole genome shotgun (WGS) entry which is preliminary data.</text>
</comment>
<dbReference type="InterPro" id="IPR058837">
    <property type="entry name" value="MamS_MamX_dom"/>
</dbReference>
<dbReference type="AlphaFoldDB" id="A0A7V6A1F8"/>
<name>A0A7V6A1F8_9BACT</name>
<protein>
    <recommendedName>
        <fullName evidence="1">Magnetosome protein MamS/MamX domain-containing protein</fullName>
    </recommendedName>
</protein>
<organism evidence="2">
    <name type="scientific">Desulfobacca acetoxidans</name>
    <dbReference type="NCBI Taxonomy" id="60893"/>
    <lineage>
        <taxon>Bacteria</taxon>
        <taxon>Pseudomonadati</taxon>
        <taxon>Thermodesulfobacteriota</taxon>
        <taxon>Desulfobaccia</taxon>
        <taxon>Desulfobaccales</taxon>
        <taxon>Desulfobaccaceae</taxon>
        <taxon>Desulfobacca</taxon>
    </lineage>
</organism>
<dbReference type="Pfam" id="PF26390">
    <property type="entry name" value="MamS_MamX"/>
    <property type="match status" value="1"/>
</dbReference>
<evidence type="ECO:0000259" key="1">
    <source>
        <dbReference type="Pfam" id="PF26390"/>
    </source>
</evidence>
<dbReference type="EMBL" id="DTGR01000026">
    <property type="protein sequence ID" value="HHS28390.1"/>
    <property type="molecule type" value="Genomic_DNA"/>
</dbReference>
<accession>A0A7V6A1F8</accession>
<evidence type="ECO:0000313" key="2">
    <source>
        <dbReference type="EMBL" id="HHS28390.1"/>
    </source>
</evidence>
<proteinExistence type="predicted"/>
<feature type="domain" description="Magnetosome protein MamS/MamX" evidence="1">
    <location>
        <begin position="56"/>
        <end position="137"/>
    </location>
</feature>